<feature type="compositionally biased region" description="Polar residues" evidence="1">
    <location>
        <begin position="1"/>
        <end position="21"/>
    </location>
</feature>
<protein>
    <submittedName>
        <fullName evidence="2">Uncharacterized protein</fullName>
    </submittedName>
</protein>
<organism evidence="2 3">
    <name type="scientific">Electrophorus voltai</name>
    <dbReference type="NCBI Taxonomy" id="2609070"/>
    <lineage>
        <taxon>Eukaryota</taxon>
        <taxon>Metazoa</taxon>
        <taxon>Chordata</taxon>
        <taxon>Craniata</taxon>
        <taxon>Vertebrata</taxon>
        <taxon>Euteleostomi</taxon>
        <taxon>Actinopterygii</taxon>
        <taxon>Neopterygii</taxon>
        <taxon>Teleostei</taxon>
        <taxon>Ostariophysi</taxon>
        <taxon>Gymnotiformes</taxon>
        <taxon>Gymnotoidei</taxon>
        <taxon>Gymnotidae</taxon>
        <taxon>Electrophorus</taxon>
    </lineage>
</organism>
<keyword evidence="3" id="KW-1185">Reference proteome</keyword>
<sequence>EAATMSSSSAFNDEKGGSSSVGEPEYGHDPASGGIFSSDYKRNWRTPAKESRQAST</sequence>
<dbReference type="Proteomes" id="UP001239994">
    <property type="component" value="Unassembled WGS sequence"/>
</dbReference>
<dbReference type="EMBL" id="JAROKS010000022">
    <property type="protein sequence ID" value="KAK1789647.1"/>
    <property type="molecule type" value="Genomic_DNA"/>
</dbReference>
<reference evidence="2" key="1">
    <citation type="submission" date="2023-03" db="EMBL/GenBank/DDBJ databases">
        <title>Electrophorus voltai genome.</title>
        <authorList>
            <person name="Bian C."/>
        </authorList>
    </citation>
    <scope>NUCLEOTIDE SEQUENCE</scope>
    <source>
        <strain evidence="2">CB-2022</strain>
        <tissue evidence="2">Muscle</tissue>
    </source>
</reference>
<feature type="region of interest" description="Disordered" evidence="1">
    <location>
        <begin position="1"/>
        <end position="56"/>
    </location>
</feature>
<feature type="compositionally biased region" description="Basic and acidic residues" evidence="1">
    <location>
        <begin position="39"/>
        <end position="56"/>
    </location>
</feature>
<dbReference type="AlphaFoldDB" id="A0AAD9DRZ8"/>
<name>A0AAD9DRZ8_9TELE</name>
<feature type="non-terminal residue" evidence="2">
    <location>
        <position position="1"/>
    </location>
</feature>
<evidence type="ECO:0000313" key="3">
    <source>
        <dbReference type="Proteomes" id="UP001239994"/>
    </source>
</evidence>
<evidence type="ECO:0000313" key="2">
    <source>
        <dbReference type="EMBL" id="KAK1789647.1"/>
    </source>
</evidence>
<accession>A0AAD9DRZ8</accession>
<evidence type="ECO:0000256" key="1">
    <source>
        <dbReference type="SAM" id="MobiDB-lite"/>
    </source>
</evidence>
<gene>
    <name evidence="2" type="ORF">P4O66_015550</name>
</gene>
<comment type="caution">
    <text evidence="2">The sequence shown here is derived from an EMBL/GenBank/DDBJ whole genome shotgun (WGS) entry which is preliminary data.</text>
</comment>
<proteinExistence type="predicted"/>